<dbReference type="SMART" id="SM00283">
    <property type="entry name" value="MA"/>
    <property type="match status" value="1"/>
</dbReference>
<dbReference type="InterPro" id="IPR004089">
    <property type="entry name" value="MCPsignal_dom"/>
</dbReference>
<dbReference type="Pfam" id="PF00672">
    <property type="entry name" value="HAMP"/>
    <property type="match status" value="1"/>
</dbReference>
<dbReference type="Gene3D" id="6.10.340.10">
    <property type="match status" value="1"/>
</dbReference>
<dbReference type="AlphaFoldDB" id="A0A947D3T7"/>
<evidence type="ECO:0000259" key="6">
    <source>
        <dbReference type="PROSITE" id="PS50885"/>
    </source>
</evidence>
<keyword evidence="4" id="KW-0472">Membrane</keyword>
<organism evidence="7 8">
    <name type="scientific">Prosthecodimorpha staleyi</name>
    <dbReference type="NCBI Taxonomy" id="2840188"/>
    <lineage>
        <taxon>Bacteria</taxon>
        <taxon>Pseudomonadati</taxon>
        <taxon>Pseudomonadota</taxon>
        <taxon>Alphaproteobacteria</taxon>
        <taxon>Hyphomicrobiales</taxon>
        <taxon>Ancalomicrobiaceae</taxon>
        <taxon>Prosthecodimorpha</taxon>
    </lineage>
</organism>
<comment type="similarity">
    <text evidence="2">Belongs to the methyl-accepting chemotaxis (MCP) protein family.</text>
</comment>
<evidence type="ECO:0000256" key="4">
    <source>
        <dbReference type="SAM" id="Phobius"/>
    </source>
</evidence>
<keyword evidence="8" id="KW-1185">Reference proteome</keyword>
<dbReference type="PANTHER" id="PTHR32089">
    <property type="entry name" value="METHYL-ACCEPTING CHEMOTAXIS PROTEIN MCPB"/>
    <property type="match status" value="1"/>
</dbReference>
<dbReference type="PROSITE" id="PS50885">
    <property type="entry name" value="HAMP"/>
    <property type="match status" value="1"/>
</dbReference>
<dbReference type="GO" id="GO:0004888">
    <property type="term" value="F:transmembrane signaling receptor activity"/>
    <property type="evidence" value="ECO:0007669"/>
    <property type="project" value="InterPro"/>
</dbReference>
<gene>
    <name evidence="7" type="ORF">KL771_13630</name>
</gene>
<feature type="domain" description="Methyl-accepting transducer" evidence="5">
    <location>
        <begin position="297"/>
        <end position="540"/>
    </location>
</feature>
<dbReference type="EMBL" id="JAHHZF010000006">
    <property type="protein sequence ID" value="MBT9290505.1"/>
    <property type="molecule type" value="Genomic_DNA"/>
</dbReference>
<reference evidence="7 8" key="1">
    <citation type="submission" date="2021-06" db="EMBL/GenBank/DDBJ databases">
        <authorList>
            <person name="Grouzdev D.S."/>
            <person name="Koziaeva V."/>
        </authorList>
    </citation>
    <scope>NUCLEOTIDE SEQUENCE [LARGE SCALE GENOMIC DNA]</scope>
    <source>
        <strain evidence="7 8">22</strain>
    </source>
</reference>
<dbReference type="PROSITE" id="PS50111">
    <property type="entry name" value="CHEMOTAXIS_TRANSDUC_2"/>
    <property type="match status" value="1"/>
</dbReference>
<evidence type="ECO:0000256" key="1">
    <source>
        <dbReference type="ARBA" id="ARBA00023224"/>
    </source>
</evidence>
<dbReference type="Proteomes" id="UP000766595">
    <property type="component" value="Unassembled WGS sequence"/>
</dbReference>
<name>A0A947D3T7_9HYPH</name>
<dbReference type="InterPro" id="IPR003660">
    <property type="entry name" value="HAMP_dom"/>
</dbReference>
<dbReference type="GO" id="GO:0006935">
    <property type="term" value="P:chemotaxis"/>
    <property type="evidence" value="ECO:0007669"/>
    <property type="project" value="InterPro"/>
</dbReference>
<evidence type="ECO:0000313" key="7">
    <source>
        <dbReference type="EMBL" id="MBT9290505.1"/>
    </source>
</evidence>
<dbReference type="PRINTS" id="PR00260">
    <property type="entry name" value="CHEMTRNSDUCR"/>
</dbReference>
<dbReference type="SMART" id="SM00304">
    <property type="entry name" value="HAMP"/>
    <property type="match status" value="1"/>
</dbReference>
<dbReference type="Pfam" id="PF12729">
    <property type="entry name" value="4HB_MCP_1"/>
    <property type="match status" value="1"/>
</dbReference>
<protein>
    <submittedName>
        <fullName evidence="7">MCP four helix bundle domain-containing protein</fullName>
    </submittedName>
</protein>
<sequence>MRMTIKVMLSGLFGLITVCTIGLGVIALKTINSETVAIDEINTNWLPSVEAAAAIDSSLANVRIAYYRYVTSKSPAERQASAKRIDDVIQEVTKAQKAYEPLISSNEERAVYARFQSSLKDMTVHFDERVRPLVDSGRNDDAVPILRDEGRVIFDKAMHAVDEIIGLNHKGAAEAGSEAHAAAQVGERATMVALAVALLIAIGAVALTLVRVVRPLVRMTDAMAKLAGGDLGQSVPDRGRADEIGRMAEAVQVFKDNMLRTRELEAAADAQRRAAEDQRRAAMLKLANDFDTAVGGIVQIVASAATEMQSTAQQLTASAQETSAQSVAVTSAAEEASANVANVASASEELGSSVTEIGRQVDRSNHLSRNAVTEAESTAAIVTELSQAATRISGIVGMISDIAGQTNLLALNATIEAARAGEAGRGFAVVAAEVKNLAEQTAKATAEIGSQITQVQATTERAVAAIGNISGTIRTISEAAEAIAQAVDQQGQATREIVKSVSQASTGTGEVSANIVGVARAAEETGAGANQVLSASTELSKQAERLQQQVRHFLDTVRAA</sequence>
<proteinExistence type="inferred from homology"/>
<dbReference type="InterPro" id="IPR004090">
    <property type="entry name" value="Chemotax_Me-accpt_rcpt"/>
</dbReference>
<evidence type="ECO:0000256" key="2">
    <source>
        <dbReference type="ARBA" id="ARBA00029447"/>
    </source>
</evidence>
<evidence type="ECO:0000313" key="8">
    <source>
        <dbReference type="Proteomes" id="UP000766595"/>
    </source>
</evidence>
<keyword evidence="4" id="KW-1133">Transmembrane helix</keyword>
<accession>A0A947D3T7</accession>
<keyword evidence="4" id="KW-0812">Transmembrane</keyword>
<comment type="caution">
    <text evidence="7">The sequence shown here is derived from an EMBL/GenBank/DDBJ whole genome shotgun (WGS) entry which is preliminary data.</text>
</comment>
<dbReference type="SUPFAM" id="SSF58104">
    <property type="entry name" value="Methyl-accepting chemotaxis protein (MCP) signaling domain"/>
    <property type="match status" value="1"/>
</dbReference>
<dbReference type="InterPro" id="IPR024478">
    <property type="entry name" value="HlyB_4HB_MCP"/>
</dbReference>
<dbReference type="CDD" id="cd19411">
    <property type="entry name" value="MCP2201-like_sensor"/>
    <property type="match status" value="1"/>
</dbReference>
<dbReference type="CDD" id="cd06225">
    <property type="entry name" value="HAMP"/>
    <property type="match status" value="1"/>
</dbReference>
<dbReference type="GO" id="GO:0016020">
    <property type="term" value="C:membrane"/>
    <property type="evidence" value="ECO:0007669"/>
    <property type="project" value="InterPro"/>
</dbReference>
<dbReference type="InterPro" id="IPR047347">
    <property type="entry name" value="YvaQ-like_sensor"/>
</dbReference>
<dbReference type="Pfam" id="PF00015">
    <property type="entry name" value="MCPsignal"/>
    <property type="match status" value="1"/>
</dbReference>
<evidence type="ECO:0000256" key="3">
    <source>
        <dbReference type="PROSITE-ProRule" id="PRU00284"/>
    </source>
</evidence>
<keyword evidence="1 3" id="KW-0807">Transducer</keyword>
<dbReference type="Gene3D" id="1.10.287.950">
    <property type="entry name" value="Methyl-accepting chemotaxis protein"/>
    <property type="match status" value="1"/>
</dbReference>
<feature type="domain" description="HAMP" evidence="6">
    <location>
        <begin position="210"/>
        <end position="263"/>
    </location>
</feature>
<feature type="transmembrane region" description="Helical" evidence="4">
    <location>
        <begin position="191"/>
        <end position="213"/>
    </location>
</feature>
<evidence type="ECO:0000259" key="5">
    <source>
        <dbReference type="PROSITE" id="PS50111"/>
    </source>
</evidence>
<dbReference type="PANTHER" id="PTHR32089:SF112">
    <property type="entry name" value="LYSOZYME-LIKE PROTEIN-RELATED"/>
    <property type="match status" value="1"/>
</dbReference>
<dbReference type="RefSeq" id="WP_261969101.1">
    <property type="nucleotide sequence ID" value="NZ_JAHHZF010000006.1"/>
</dbReference>
<dbReference type="GO" id="GO:0007165">
    <property type="term" value="P:signal transduction"/>
    <property type="evidence" value="ECO:0007669"/>
    <property type="project" value="UniProtKB-KW"/>
</dbReference>